<dbReference type="Proteomes" id="UP000307440">
    <property type="component" value="Unassembled WGS sequence"/>
</dbReference>
<evidence type="ECO:0000313" key="2">
    <source>
        <dbReference type="EMBL" id="TFK18660.1"/>
    </source>
</evidence>
<dbReference type="AlphaFoldDB" id="A0A5C3KF42"/>
<keyword evidence="3" id="KW-1185">Reference proteome</keyword>
<dbReference type="STRING" id="230819.A0A5C3KF42"/>
<keyword evidence="2" id="KW-0378">Hydrolase</keyword>
<dbReference type="InterPro" id="IPR051532">
    <property type="entry name" value="Ester_Hydrolysis_Enzymes"/>
</dbReference>
<dbReference type="EMBL" id="ML210386">
    <property type="protein sequence ID" value="TFK18660.1"/>
    <property type="molecule type" value="Genomic_DNA"/>
</dbReference>
<protein>
    <submittedName>
        <fullName evidence="2">SGNH hydrolase</fullName>
    </submittedName>
</protein>
<dbReference type="GO" id="GO:0004622">
    <property type="term" value="F:phosphatidylcholine lysophospholipase activity"/>
    <property type="evidence" value="ECO:0007669"/>
    <property type="project" value="TreeGrafter"/>
</dbReference>
<feature type="domain" description="SGNH hydrolase-type esterase" evidence="1">
    <location>
        <begin position="25"/>
        <end position="201"/>
    </location>
</feature>
<name>A0A5C3KF42_COPMA</name>
<evidence type="ECO:0000259" key="1">
    <source>
        <dbReference type="Pfam" id="PF13472"/>
    </source>
</evidence>
<dbReference type="Pfam" id="PF13472">
    <property type="entry name" value="Lipase_GDSL_2"/>
    <property type="match status" value="1"/>
</dbReference>
<gene>
    <name evidence="2" type="ORF">FA15DRAFT_709672</name>
</gene>
<dbReference type="PANTHER" id="PTHR30383">
    <property type="entry name" value="THIOESTERASE 1/PROTEASE 1/LYSOPHOSPHOLIPASE L1"/>
    <property type="match status" value="1"/>
</dbReference>
<dbReference type="Gene3D" id="3.40.50.1110">
    <property type="entry name" value="SGNH hydrolase"/>
    <property type="match status" value="1"/>
</dbReference>
<organism evidence="2 3">
    <name type="scientific">Coprinopsis marcescibilis</name>
    <name type="common">Agaric fungus</name>
    <name type="synonym">Psathyrella marcescibilis</name>
    <dbReference type="NCBI Taxonomy" id="230819"/>
    <lineage>
        <taxon>Eukaryota</taxon>
        <taxon>Fungi</taxon>
        <taxon>Dikarya</taxon>
        <taxon>Basidiomycota</taxon>
        <taxon>Agaricomycotina</taxon>
        <taxon>Agaricomycetes</taxon>
        <taxon>Agaricomycetidae</taxon>
        <taxon>Agaricales</taxon>
        <taxon>Agaricineae</taxon>
        <taxon>Psathyrellaceae</taxon>
        <taxon>Coprinopsis</taxon>
    </lineage>
</organism>
<dbReference type="InterPro" id="IPR013830">
    <property type="entry name" value="SGNH_hydro"/>
</dbReference>
<dbReference type="CDD" id="cd01833">
    <property type="entry name" value="XynB_like"/>
    <property type="match status" value="1"/>
</dbReference>
<dbReference type="PANTHER" id="PTHR30383:SF5">
    <property type="entry name" value="SGNH HYDROLASE-TYPE ESTERASE DOMAIN-CONTAINING PROTEIN"/>
    <property type="match status" value="1"/>
</dbReference>
<proteinExistence type="predicted"/>
<evidence type="ECO:0000313" key="3">
    <source>
        <dbReference type="Proteomes" id="UP000307440"/>
    </source>
</evidence>
<reference evidence="2 3" key="1">
    <citation type="journal article" date="2019" name="Nat. Ecol. Evol.">
        <title>Megaphylogeny resolves global patterns of mushroom evolution.</title>
        <authorList>
            <person name="Varga T."/>
            <person name="Krizsan K."/>
            <person name="Foldi C."/>
            <person name="Dima B."/>
            <person name="Sanchez-Garcia M."/>
            <person name="Sanchez-Ramirez S."/>
            <person name="Szollosi G.J."/>
            <person name="Szarkandi J.G."/>
            <person name="Papp V."/>
            <person name="Albert L."/>
            <person name="Andreopoulos W."/>
            <person name="Angelini C."/>
            <person name="Antonin V."/>
            <person name="Barry K.W."/>
            <person name="Bougher N.L."/>
            <person name="Buchanan P."/>
            <person name="Buyck B."/>
            <person name="Bense V."/>
            <person name="Catcheside P."/>
            <person name="Chovatia M."/>
            <person name="Cooper J."/>
            <person name="Damon W."/>
            <person name="Desjardin D."/>
            <person name="Finy P."/>
            <person name="Geml J."/>
            <person name="Haridas S."/>
            <person name="Hughes K."/>
            <person name="Justo A."/>
            <person name="Karasinski D."/>
            <person name="Kautmanova I."/>
            <person name="Kiss B."/>
            <person name="Kocsube S."/>
            <person name="Kotiranta H."/>
            <person name="LaButti K.M."/>
            <person name="Lechner B.E."/>
            <person name="Liimatainen K."/>
            <person name="Lipzen A."/>
            <person name="Lukacs Z."/>
            <person name="Mihaltcheva S."/>
            <person name="Morgado L.N."/>
            <person name="Niskanen T."/>
            <person name="Noordeloos M.E."/>
            <person name="Ohm R.A."/>
            <person name="Ortiz-Santana B."/>
            <person name="Ovrebo C."/>
            <person name="Racz N."/>
            <person name="Riley R."/>
            <person name="Savchenko A."/>
            <person name="Shiryaev A."/>
            <person name="Soop K."/>
            <person name="Spirin V."/>
            <person name="Szebenyi C."/>
            <person name="Tomsovsky M."/>
            <person name="Tulloss R.E."/>
            <person name="Uehling J."/>
            <person name="Grigoriev I.V."/>
            <person name="Vagvolgyi C."/>
            <person name="Papp T."/>
            <person name="Martin F.M."/>
            <person name="Miettinen O."/>
            <person name="Hibbett D.S."/>
            <person name="Nagy L.G."/>
        </authorList>
    </citation>
    <scope>NUCLEOTIDE SEQUENCE [LARGE SCALE GENOMIC DNA]</scope>
    <source>
        <strain evidence="2 3">CBS 121175</strain>
    </source>
</reference>
<dbReference type="OrthoDB" id="2119228at2759"/>
<accession>A0A5C3KF42</accession>
<sequence length="221" mass="23788">MRIKVILCQANLGHSGLQGVITTLALGDSITFGIGASDGNSYRSYLKDKLAQDGIEIDYIGNVRAGRMQDNDCVCVSGARIDEISNYADASLPQQPQVVLLKAGTNDVGQNRDLANAPNRLMGLVDKIFAASPNSTVLVASLVPLPFFADGQAKIDSFNERIQPLLEQKISLGLHVVFISMAAITNADLADGIHPNDRGYQKMADAWYAGWISAKQKGWIP</sequence>
<dbReference type="InterPro" id="IPR036514">
    <property type="entry name" value="SGNH_hydro_sf"/>
</dbReference>
<dbReference type="SUPFAM" id="SSF52266">
    <property type="entry name" value="SGNH hydrolase"/>
    <property type="match status" value="1"/>
</dbReference>